<dbReference type="GO" id="GO:0047355">
    <property type="term" value="F:CDP-glycerol glycerophosphotransferase activity"/>
    <property type="evidence" value="ECO:0007669"/>
    <property type="project" value="InterPro"/>
</dbReference>
<gene>
    <name evidence="1" type="ORF">BJY26_000733</name>
</gene>
<protein>
    <recommendedName>
        <fullName evidence="3">CDP-glycerol:poly(Glycerophosphate) glycerophosphotransferase</fullName>
    </recommendedName>
</protein>
<comment type="caution">
    <text evidence="1">The sequence shown here is derived from an EMBL/GenBank/DDBJ whole genome shotgun (WGS) entry which is preliminary data.</text>
</comment>
<dbReference type="InterPro" id="IPR043148">
    <property type="entry name" value="TagF_C"/>
</dbReference>
<dbReference type="SUPFAM" id="SSF53756">
    <property type="entry name" value="UDP-Glycosyltransferase/glycogen phosphorylase"/>
    <property type="match status" value="1"/>
</dbReference>
<dbReference type="RefSeq" id="WP_179425776.1">
    <property type="nucleotide sequence ID" value="NZ_JACBZP010000001.1"/>
</dbReference>
<dbReference type="GO" id="GO:0016020">
    <property type="term" value="C:membrane"/>
    <property type="evidence" value="ECO:0007669"/>
    <property type="project" value="InterPro"/>
</dbReference>
<sequence>MSSLLAGALRLTGDMRDVLDRRRLIESPEFAVPRRASFDVLVYFADRPKNFYQVQQWLAPLEELAKTHSTAIVCTRADTARLVRERTLLPIVLLDGAGRDARLARTQQPKVVLYLNHNNLNFRPLRFVRPLHAFISHGESDKIFMSSNLLKAFDFNFVAGQAAKDRLASNLFDYDVEARAIAIGRPQLDWPSRAPELPDDDRRVVLYAPTWEGYRPTMRYSSVVSHGESIVEGLVRDARYRVIYRPHPLTGTVLAAFRHADQRIRDLVAAANDSDQAACHLVDESSFGWQLQSADMMISDISAVAYDWLATAKPQVLTLPVDESASTDNTVLLSRLPKLDVRNAPTIVDVVDSFLDDSGVHEQMILISNYYYGDSARGTATRKFIDAIDRLAGYYDQQPSGDSGHTARLETAVGDATRRIADKLVEHTSGQRTISRQGPALDSTTAQFVVNFHATDDRGLETMAARLPALEQLHRERGIAFMVSNTRALEYVRDVCSLPCFLVYGAADPEHLVRTVGARVVLHLEQSELNFRETGIHDVAHVFIGSESGRDWLDNRLRVYDSVLVPGDDDGARIAETVRGFAGSGKVRVVGVDGRFDDAQVVDTLTRVADGVVSLRAKRDERRREIADRIAREFDADGRA</sequence>
<reference evidence="1 2" key="1">
    <citation type="submission" date="2020-07" db="EMBL/GenBank/DDBJ databases">
        <title>Sequencing the genomes of 1000 actinobacteria strains.</title>
        <authorList>
            <person name="Klenk H.-P."/>
        </authorList>
    </citation>
    <scope>NUCLEOTIDE SEQUENCE [LARGE SCALE GENOMIC DNA]</scope>
    <source>
        <strain evidence="1 2">DSM 26341</strain>
    </source>
</reference>
<keyword evidence="2" id="KW-1185">Reference proteome</keyword>
<evidence type="ECO:0008006" key="3">
    <source>
        <dbReference type="Google" id="ProtNLM"/>
    </source>
</evidence>
<dbReference type="Gene3D" id="3.40.50.12580">
    <property type="match status" value="1"/>
</dbReference>
<evidence type="ECO:0000313" key="1">
    <source>
        <dbReference type="EMBL" id="NYI66427.1"/>
    </source>
</evidence>
<dbReference type="EMBL" id="JACBZP010000001">
    <property type="protein sequence ID" value="NYI66427.1"/>
    <property type="molecule type" value="Genomic_DNA"/>
</dbReference>
<dbReference type="AlphaFoldDB" id="A0A7Z0A8M7"/>
<dbReference type="InterPro" id="IPR007554">
    <property type="entry name" value="Glycerophosphate_synth"/>
</dbReference>
<dbReference type="Pfam" id="PF04464">
    <property type="entry name" value="Glyphos_transf"/>
    <property type="match status" value="1"/>
</dbReference>
<proteinExistence type="predicted"/>
<name>A0A7Z0A8M7_9MICO</name>
<organism evidence="1 2">
    <name type="scientific">Spelaeicoccus albus</name>
    <dbReference type="NCBI Taxonomy" id="1280376"/>
    <lineage>
        <taxon>Bacteria</taxon>
        <taxon>Bacillati</taxon>
        <taxon>Actinomycetota</taxon>
        <taxon>Actinomycetes</taxon>
        <taxon>Micrococcales</taxon>
        <taxon>Brevibacteriaceae</taxon>
        <taxon>Spelaeicoccus</taxon>
    </lineage>
</organism>
<evidence type="ECO:0000313" key="2">
    <source>
        <dbReference type="Proteomes" id="UP000539111"/>
    </source>
</evidence>
<dbReference type="Proteomes" id="UP000539111">
    <property type="component" value="Unassembled WGS sequence"/>
</dbReference>
<accession>A0A7Z0A8M7</accession>